<sequence length="348" mass="35031">MRFGYPVAVALVLAVISPPTASAATCTWTPTPLPLPAGMTTGEVRAADSQGGYAGQVAPAPTAPDWSTHVVRWSGGAVTDYGTVPGFGPFASVTGANGSGVVVGSTYAAATAHDQAFRSVGTALRPLPEPAGATDSWATAVNDGGDVVGYVARTRTTGGSSQVVHVAVLWPANAPGTVVELTGLPTTGHTEASGVDQDGTILVEHFTGSPFTGDATALYLWRAGTARALPVPAGTSAVAGNAISAGRVVGASTYSTNRPTGALWEQGGTFAVPTASTRMSSVNRTGQSVGYKEGSFLSVTYSVWQGTAKVGSFPGGGALLVSADNGTVAGWTRADPNAQVRPAYFRCL</sequence>
<dbReference type="EMBL" id="PVTF01000009">
    <property type="protein sequence ID" value="PRY38055.1"/>
    <property type="molecule type" value="Genomic_DNA"/>
</dbReference>
<dbReference type="Proteomes" id="UP000239494">
    <property type="component" value="Unassembled WGS sequence"/>
</dbReference>
<organism evidence="2 3">
    <name type="scientific">Umezawaea tangerina</name>
    <dbReference type="NCBI Taxonomy" id="84725"/>
    <lineage>
        <taxon>Bacteria</taxon>
        <taxon>Bacillati</taxon>
        <taxon>Actinomycetota</taxon>
        <taxon>Actinomycetes</taxon>
        <taxon>Pseudonocardiales</taxon>
        <taxon>Pseudonocardiaceae</taxon>
        <taxon>Umezawaea</taxon>
    </lineage>
</organism>
<evidence type="ECO:0008006" key="4">
    <source>
        <dbReference type="Google" id="ProtNLM"/>
    </source>
</evidence>
<dbReference type="AlphaFoldDB" id="A0A2T0SXB8"/>
<dbReference type="RefSeq" id="WP_106191054.1">
    <property type="nucleotide sequence ID" value="NZ_PVTF01000009.1"/>
</dbReference>
<evidence type="ECO:0000313" key="2">
    <source>
        <dbReference type="EMBL" id="PRY38055.1"/>
    </source>
</evidence>
<keyword evidence="1" id="KW-0732">Signal</keyword>
<proteinExistence type="predicted"/>
<name>A0A2T0SXB8_9PSEU</name>
<dbReference type="OrthoDB" id="3635333at2"/>
<evidence type="ECO:0000256" key="1">
    <source>
        <dbReference type="SAM" id="SignalP"/>
    </source>
</evidence>
<protein>
    <recommendedName>
        <fullName evidence="4">HAF family extracellular repeat protein</fullName>
    </recommendedName>
</protein>
<evidence type="ECO:0000313" key="3">
    <source>
        <dbReference type="Proteomes" id="UP000239494"/>
    </source>
</evidence>
<feature type="signal peptide" evidence="1">
    <location>
        <begin position="1"/>
        <end position="23"/>
    </location>
</feature>
<feature type="chain" id="PRO_5015549821" description="HAF family extracellular repeat protein" evidence="1">
    <location>
        <begin position="24"/>
        <end position="348"/>
    </location>
</feature>
<reference evidence="2 3" key="1">
    <citation type="submission" date="2018-03" db="EMBL/GenBank/DDBJ databases">
        <title>Genomic Encyclopedia of Archaeal and Bacterial Type Strains, Phase II (KMG-II): from individual species to whole genera.</title>
        <authorList>
            <person name="Goeker M."/>
        </authorList>
    </citation>
    <scope>NUCLEOTIDE SEQUENCE [LARGE SCALE GENOMIC DNA]</scope>
    <source>
        <strain evidence="2 3">DSM 44720</strain>
    </source>
</reference>
<gene>
    <name evidence="2" type="ORF">CLV43_109275</name>
</gene>
<comment type="caution">
    <text evidence="2">The sequence shown here is derived from an EMBL/GenBank/DDBJ whole genome shotgun (WGS) entry which is preliminary data.</text>
</comment>
<keyword evidence="3" id="KW-1185">Reference proteome</keyword>
<accession>A0A2T0SXB8</accession>